<feature type="domain" description="CHAT" evidence="1">
    <location>
        <begin position="644"/>
        <end position="869"/>
    </location>
</feature>
<proteinExistence type="predicted"/>
<dbReference type="InterPro" id="IPR011990">
    <property type="entry name" value="TPR-like_helical_dom_sf"/>
</dbReference>
<dbReference type="SUPFAM" id="SSF48452">
    <property type="entry name" value="TPR-like"/>
    <property type="match status" value="1"/>
</dbReference>
<evidence type="ECO:0000259" key="1">
    <source>
        <dbReference type="Pfam" id="PF12770"/>
    </source>
</evidence>
<dbReference type="InterPro" id="IPR024983">
    <property type="entry name" value="CHAT_dom"/>
</dbReference>
<dbReference type="Proteomes" id="UP000676325">
    <property type="component" value="Unassembled WGS sequence"/>
</dbReference>
<sequence>MTRAHDAVSTPSGDGALRLARALELLDAVDGDAAAAGAGARELLAQSESDEAAAVAMRVLGLSLRAGDNSAAATEMRRAVNSAERLGLPLRAAQARTSLLVMLSHQGRTTEALREAELAEAALQGPEVEWDLARLRVNHGLVLQRLGRNAEALSCYAAAEPVLIRHADVRWEVLLLNLRGTMLAYQGKHDAAAADLRRAIGLGESSGMSNIGFSLHLNYGFVLLQAARIPEALKEITHALRIGEQNGTQLEPAYADRANALLTAGLAAEALENAERAIAGQLERGRAFDAAESRLVAARAALAAGQVGRASALAAQARADFTAQRRRTWAAWAWQVELAARFADGERTADLLRELIRCARRLEQSGWLTSPQEARLQAAHTAAALGRRAQAARLYGVIAAKRFSGLASLRILAWEAESERRLLGGDRGGAGRAVTQGLKVLGEFAGTLGATDLRAGSAALGADLAKAGLRLSLEGGSARSLLVRAEQWRAASLRRAPVRPAQSGQLALLLARLRFVTTQAGDDPLAGKDIRAVQRERVKLEEEIRELARHTPGTHASPESPLDLRVLSSTLSGRTLVEYLRLDDELHAIVLAGGRCTRHRIGSYQAVLKELEQLRFAMGLIAKQHGSPRLLAGARQNYGHARVRLDAMLLDPLRRRIGGREELVLVPTGSLHALAWAALPSMENRIVTVAPSARSWLAAEQVPLRTGPVALAYGPDLPHAEDEIAAIAQLYPDAKPLRGGDAVADAVAASWDGARLAHLAAHGRFRKDNPLFSNLELADGPLTVYDLESLGRAPGLLILSACDSALSGIHPGDELMGVASALLALGSKTLIASVAPVDDEYTRTLMTALHTQLGANVRPAQALAKAQAEHPEAPAFICLGSG</sequence>
<reference evidence="2" key="1">
    <citation type="submission" date="2021-04" db="EMBL/GenBank/DDBJ databases">
        <title>Genome based classification of Actinospica acidithermotolerans sp. nov., an actinobacterium isolated from an Indonesian hot spring.</title>
        <authorList>
            <person name="Kusuma A.B."/>
            <person name="Putra K.E."/>
            <person name="Nafisah S."/>
            <person name="Loh J."/>
            <person name="Nouioui I."/>
            <person name="Goodfellow M."/>
        </authorList>
    </citation>
    <scope>NUCLEOTIDE SEQUENCE</scope>
    <source>
        <strain evidence="2">MGRD01-02</strain>
    </source>
</reference>
<dbReference type="RefSeq" id="WP_212521213.1">
    <property type="nucleotide sequence ID" value="NZ_JAGSOH010000113.1"/>
</dbReference>
<name>A0A941IIW3_9ACTN</name>
<dbReference type="EMBL" id="JAGSOH010000113">
    <property type="protein sequence ID" value="MBR7830085.1"/>
    <property type="molecule type" value="Genomic_DNA"/>
</dbReference>
<accession>A0A941IIW3</accession>
<evidence type="ECO:0000313" key="2">
    <source>
        <dbReference type="EMBL" id="MBR7830085.1"/>
    </source>
</evidence>
<dbReference type="Pfam" id="PF12770">
    <property type="entry name" value="CHAT"/>
    <property type="match status" value="1"/>
</dbReference>
<comment type="caution">
    <text evidence="2">The sequence shown here is derived from an EMBL/GenBank/DDBJ whole genome shotgun (WGS) entry which is preliminary data.</text>
</comment>
<gene>
    <name evidence="2" type="ORF">KDK95_27530</name>
</gene>
<dbReference type="Gene3D" id="1.25.40.10">
    <property type="entry name" value="Tetratricopeptide repeat domain"/>
    <property type="match status" value="2"/>
</dbReference>
<protein>
    <submittedName>
        <fullName evidence="2">CHAT domain-containing protein</fullName>
    </submittedName>
</protein>
<organism evidence="2 3">
    <name type="scientific">Actinospica acidithermotolerans</name>
    <dbReference type="NCBI Taxonomy" id="2828514"/>
    <lineage>
        <taxon>Bacteria</taxon>
        <taxon>Bacillati</taxon>
        <taxon>Actinomycetota</taxon>
        <taxon>Actinomycetes</taxon>
        <taxon>Catenulisporales</taxon>
        <taxon>Actinospicaceae</taxon>
        <taxon>Actinospica</taxon>
    </lineage>
</organism>
<dbReference type="AlphaFoldDB" id="A0A941IIW3"/>
<keyword evidence="3" id="KW-1185">Reference proteome</keyword>
<evidence type="ECO:0000313" key="3">
    <source>
        <dbReference type="Proteomes" id="UP000676325"/>
    </source>
</evidence>